<dbReference type="Gene3D" id="3.90.550.10">
    <property type="entry name" value="Spore Coat Polysaccharide Biosynthesis Protein SpsA, Chain A"/>
    <property type="match status" value="1"/>
</dbReference>
<accession>A0A879R467</accession>
<keyword evidence="2" id="KW-1185">Reference proteome</keyword>
<dbReference type="EMBL" id="MW015081">
    <property type="protein sequence ID" value="QPX48275.1"/>
    <property type="molecule type" value="Genomic_DNA"/>
</dbReference>
<evidence type="ECO:0000313" key="1">
    <source>
        <dbReference type="EMBL" id="QPX48275.1"/>
    </source>
</evidence>
<dbReference type="SUPFAM" id="SSF53448">
    <property type="entry name" value="Nucleotide-diphospho-sugar transferases"/>
    <property type="match status" value="1"/>
</dbReference>
<sequence length="275" mass="32720">MNNLTFLMPCRIESEDRLKNVITSISYITHHFPQSPIIIKENDTQSVFQDKVLPVIERIFGDIPTNLYHIFEQSNNQFFYKTRILNDLLLSSRTEVVYNYDVDVVYPVSSYVTAYNMITQGGFDAVYPYGCGVYQWAVDYPIPLFDAFIQSKFDLNVLQPNCKLQPSVMGWGQMIKRQVYIDSYMWNENFISWGAEDCEYYYRLQALGYRVGRVNDMVYHFDHARTFNSHYHNPKFMDNHNLWQTIRKLDKDAIIRYYEDQNYVKERRRQLNAGV</sequence>
<dbReference type="GeneID" id="77946480"/>
<dbReference type="Proteomes" id="UP000664915">
    <property type="component" value="Segment"/>
</dbReference>
<dbReference type="RefSeq" id="YP_010670285.1">
    <property type="nucleotide sequence ID" value="NC_070963.1"/>
</dbReference>
<organism evidence="1 2">
    <name type="scientific">Synechococcus phage S-SRM01</name>
    <dbReference type="NCBI Taxonomy" id="2781608"/>
    <lineage>
        <taxon>Viruses</taxon>
        <taxon>Duplodnaviria</taxon>
        <taxon>Heunggongvirae</taxon>
        <taxon>Uroviricota</taxon>
        <taxon>Caudoviricetes</taxon>
        <taxon>Pantevenvirales</taxon>
        <taxon>Kyanoviridae</taxon>
        <taxon>Serangoonvirus</taxon>
        <taxon>Serangoonvirus essarone</taxon>
    </lineage>
</organism>
<reference evidence="1" key="1">
    <citation type="submission" date="2020-09" db="EMBL/GenBank/DDBJ databases">
        <authorList>
            <person name="Zhang D."/>
            <person name="Hatherill J.R."/>
            <person name="Ramirez J.F."/>
            <person name="Edinger B."/>
            <person name="Balarin R."/>
            <person name="Sullivan A."/>
            <person name="Humpal K.M."/>
            <person name="Guseva A."/>
            <person name="Butela K.A."/>
            <person name="Garlena R.A."/>
            <person name="Russell D.A."/>
            <person name="Pope W.H."/>
            <person name="Jacobs-Sera D."/>
            <person name="Hatfull G.F."/>
        </authorList>
    </citation>
    <scope>NUCLEOTIDE SEQUENCE</scope>
</reference>
<evidence type="ECO:0000313" key="2">
    <source>
        <dbReference type="Proteomes" id="UP000664915"/>
    </source>
</evidence>
<name>A0A879R467_9CAUD</name>
<proteinExistence type="predicted"/>
<dbReference type="GO" id="GO:0016740">
    <property type="term" value="F:transferase activity"/>
    <property type="evidence" value="ECO:0007669"/>
    <property type="project" value="UniProtKB-KW"/>
</dbReference>
<dbReference type="KEGG" id="vg:77946480"/>
<protein>
    <submittedName>
        <fullName evidence="1">Glycosyltransferase like family 2</fullName>
    </submittedName>
</protein>
<keyword evidence="1" id="KW-0808">Transferase</keyword>
<dbReference type="InterPro" id="IPR029044">
    <property type="entry name" value="Nucleotide-diphossugar_trans"/>
</dbReference>